<dbReference type="AlphaFoldDB" id="A0A9P0E1B2"/>
<feature type="region of interest" description="Disordered" evidence="1">
    <location>
        <begin position="218"/>
        <end position="247"/>
    </location>
</feature>
<evidence type="ECO:0000256" key="2">
    <source>
        <dbReference type="SAM" id="SignalP"/>
    </source>
</evidence>
<feature type="chain" id="PRO_5040402413" evidence="2">
    <location>
        <begin position="20"/>
        <end position="357"/>
    </location>
</feature>
<feature type="compositionally biased region" description="Basic and acidic residues" evidence="1">
    <location>
        <begin position="293"/>
        <end position="302"/>
    </location>
</feature>
<gene>
    <name evidence="3" type="ORF">PHYEVI_LOCUS9921</name>
</gene>
<keyword evidence="4" id="KW-1185">Reference proteome</keyword>
<keyword evidence="2" id="KW-0732">Signal</keyword>
<feature type="region of interest" description="Disordered" evidence="1">
    <location>
        <begin position="260"/>
        <end position="305"/>
    </location>
</feature>
<evidence type="ECO:0000256" key="1">
    <source>
        <dbReference type="SAM" id="MobiDB-lite"/>
    </source>
</evidence>
<organism evidence="3 4">
    <name type="scientific">Phyllotreta striolata</name>
    <name type="common">Striped flea beetle</name>
    <name type="synonym">Crioceris striolata</name>
    <dbReference type="NCBI Taxonomy" id="444603"/>
    <lineage>
        <taxon>Eukaryota</taxon>
        <taxon>Metazoa</taxon>
        <taxon>Ecdysozoa</taxon>
        <taxon>Arthropoda</taxon>
        <taxon>Hexapoda</taxon>
        <taxon>Insecta</taxon>
        <taxon>Pterygota</taxon>
        <taxon>Neoptera</taxon>
        <taxon>Endopterygota</taxon>
        <taxon>Coleoptera</taxon>
        <taxon>Polyphaga</taxon>
        <taxon>Cucujiformia</taxon>
        <taxon>Chrysomeloidea</taxon>
        <taxon>Chrysomelidae</taxon>
        <taxon>Galerucinae</taxon>
        <taxon>Alticini</taxon>
        <taxon>Phyllotreta</taxon>
    </lineage>
</organism>
<evidence type="ECO:0000313" key="3">
    <source>
        <dbReference type="EMBL" id="CAH1186797.1"/>
    </source>
</evidence>
<name>A0A9P0E1B2_PHYSR</name>
<proteinExistence type="predicted"/>
<protein>
    <submittedName>
        <fullName evidence="3">Uncharacterized protein</fullName>
    </submittedName>
</protein>
<dbReference type="Proteomes" id="UP001153712">
    <property type="component" value="Chromosome 7"/>
</dbReference>
<evidence type="ECO:0000313" key="4">
    <source>
        <dbReference type="Proteomes" id="UP001153712"/>
    </source>
</evidence>
<dbReference type="OrthoDB" id="6739260at2759"/>
<sequence>MAAAIFCTLFLVFTYTGSSTRCAAALAGSSNKLFGFDWQCDTICLGSGGRARFDAENKICKCTMDKNIDDVDLQLMKKNSENMGMRIVEFEDRAKRNIHTADILDNNDRLSLKKLPKFEIKKFKPSTRNAMKFKKPLFKPKKKIELPSARKATAFKEDSDPKRRLKEMQDKLKEKLDGLTWKLPNMKQRSAFKKEAGKKPAFDLKKIIEDRKEKWGLKHDDTVAQPAPTIAKEAPEEKKSINKSPLSNLLTTDLKSISKFRERSEKRKQNSPVIKNLPEQENATQPPGQQENNAHDNVKGQTREATNARRTNIILIPVAEYDELKLECTELHIYVNEGNEPSRDSIKYLIFAWVIFK</sequence>
<feature type="signal peptide" evidence="2">
    <location>
        <begin position="1"/>
        <end position="19"/>
    </location>
</feature>
<feature type="compositionally biased region" description="Polar residues" evidence="1">
    <location>
        <begin position="279"/>
        <end position="292"/>
    </location>
</feature>
<dbReference type="EMBL" id="OU900100">
    <property type="protein sequence ID" value="CAH1186797.1"/>
    <property type="molecule type" value="Genomic_DNA"/>
</dbReference>
<reference evidence="3" key="1">
    <citation type="submission" date="2022-01" db="EMBL/GenBank/DDBJ databases">
        <authorList>
            <person name="King R."/>
        </authorList>
    </citation>
    <scope>NUCLEOTIDE SEQUENCE</scope>
</reference>
<accession>A0A9P0E1B2</accession>